<evidence type="ECO:0000256" key="4">
    <source>
        <dbReference type="ARBA" id="ARBA00022771"/>
    </source>
</evidence>
<dbReference type="GO" id="GO:0000978">
    <property type="term" value="F:RNA polymerase II cis-regulatory region sequence-specific DNA binding"/>
    <property type="evidence" value="ECO:0007669"/>
    <property type="project" value="InterPro"/>
</dbReference>
<feature type="non-terminal residue" evidence="8">
    <location>
        <position position="92"/>
    </location>
</feature>
<sequence>VGGGGCLILAMAAIGALYEFEPVVAKDLFEAAKKLILYYLDERRRAGLTAAVNGPSAANESINKPPLWLVQAMLLNLIFGHNCGDRQAAEVA</sequence>
<keyword evidence="4" id="KW-0863">Zinc-finger</keyword>
<protein>
    <submittedName>
        <fullName evidence="8">Uncharacterized protein</fullName>
    </submittedName>
</protein>
<accession>A0A699XBQ3</accession>
<dbReference type="EMBL" id="BKCJ011817620">
    <property type="protein sequence ID" value="GFD55408.1"/>
    <property type="molecule type" value="Genomic_DNA"/>
</dbReference>
<dbReference type="GO" id="GO:0008270">
    <property type="term" value="F:zinc ion binding"/>
    <property type="evidence" value="ECO:0007669"/>
    <property type="project" value="UniProtKB-KW"/>
</dbReference>
<dbReference type="InterPro" id="IPR051059">
    <property type="entry name" value="VerF-like"/>
</dbReference>
<evidence type="ECO:0000256" key="2">
    <source>
        <dbReference type="ARBA" id="ARBA00022723"/>
    </source>
</evidence>
<evidence type="ECO:0000256" key="3">
    <source>
        <dbReference type="ARBA" id="ARBA00022737"/>
    </source>
</evidence>
<evidence type="ECO:0000256" key="7">
    <source>
        <dbReference type="SAM" id="SignalP"/>
    </source>
</evidence>
<reference evidence="8" key="1">
    <citation type="journal article" date="2019" name="Sci. Rep.">
        <title>Draft genome of Tanacetum cinerariifolium, the natural source of mosquito coil.</title>
        <authorList>
            <person name="Yamashiro T."/>
            <person name="Shiraishi A."/>
            <person name="Satake H."/>
            <person name="Nakayama K."/>
        </authorList>
    </citation>
    <scope>NUCLEOTIDE SEQUENCE</scope>
</reference>
<dbReference type="GO" id="GO:0000785">
    <property type="term" value="C:chromatin"/>
    <property type="evidence" value="ECO:0007669"/>
    <property type="project" value="TreeGrafter"/>
</dbReference>
<evidence type="ECO:0000313" key="8">
    <source>
        <dbReference type="EMBL" id="GFD55408.1"/>
    </source>
</evidence>
<keyword evidence="5" id="KW-0862">Zinc</keyword>
<dbReference type="PANTHER" id="PTHR40626">
    <property type="entry name" value="MIP31509P"/>
    <property type="match status" value="1"/>
</dbReference>
<keyword evidence="7" id="KW-0732">Signal</keyword>
<keyword evidence="2" id="KW-0479">Metal-binding</keyword>
<keyword evidence="3" id="KW-0677">Repeat</keyword>
<evidence type="ECO:0000256" key="6">
    <source>
        <dbReference type="ARBA" id="ARBA00023242"/>
    </source>
</evidence>
<dbReference type="CDD" id="cd12148">
    <property type="entry name" value="fungal_TF_MHR"/>
    <property type="match status" value="1"/>
</dbReference>
<dbReference type="AlphaFoldDB" id="A0A699XBQ3"/>
<feature type="chain" id="PRO_5025415451" evidence="7">
    <location>
        <begin position="26"/>
        <end position="92"/>
    </location>
</feature>
<dbReference type="PANTHER" id="PTHR40626:SF13">
    <property type="entry name" value="RESPIRATION FACTOR 2-RELATED"/>
    <property type="match status" value="1"/>
</dbReference>
<comment type="subcellular location">
    <subcellularLocation>
        <location evidence="1">Nucleus</location>
    </subcellularLocation>
</comment>
<proteinExistence type="predicted"/>
<name>A0A699XBQ3_TANCI</name>
<keyword evidence="6" id="KW-0539">Nucleus</keyword>
<evidence type="ECO:0000256" key="1">
    <source>
        <dbReference type="ARBA" id="ARBA00004123"/>
    </source>
</evidence>
<comment type="caution">
    <text evidence="8">The sequence shown here is derived from an EMBL/GenBank/DDBJ whole genome shotgun (WGS) entry which is preliminary data.</text>
</comment>
<dbReference type="GO" id="GO:0005634">
    <property type="term" value="C:nucleus"/>
    <property type="evidence" value="ECO:0007669"/>
    <property type="project" value="UniProtKB-SubCell"/>
</dbReference>
<dbReference type="GO" id="GO:0000981">
    <property type="term" value="F:DNA-binding transcription factor activity, RNA polymerase II-specific"/>
    <property type="evidence" value="ECO:0007669"/>
    <property type="project" value="InterPro"/>
</dbReference>
<organism evidence="8">
    <name type="scientific">Tanacetum cinerariifolium</name>
    <name type="common">Dalmatian daisy</name>
    <name type="synonym">Chrysanthemum cinerariifolium</name>
    <dbReference type="NCBI Taxonomy" id="118510"/>
    <lineage>
        <taxon>Eukaryota</taxon>
        <taxon>Viridiplantae</taxon>
        <taxon>Streptophyta</taxon>
        <taxon>Embryophyta</taxon>
        <taxon>Tracheophyta</taxon>
        <taxon>Spermatophyta</taxon>
        <taxon>Magnoliopsida</taxon>
        <taxon>eudicotyledons</taxon>
        <taxon>Gunneridae</taxon>
        <taxon>Pentapetalae</taxon>
        <taxon>asterids</taxon>
        <taxon>campanulids</taxon>
        <taxon>Asterales</taxon>
        <taxon>Asteraceae</taxon>
        <taxon>Asteroideae</taxon>
        <taxon>Anthemideae</taxon>
        <taxon>Anthemidinae</taxon>
        <taxon>Tanacetum</taxon>
    </lineage>
</organism>
<feature type="non-terminal residue" evidence="8">
    <location>
        <position position="1"/>
    </location>
</feature>
<evidence type="ECO:0000256" key="5">
    <source>
        <dbReference type="ARBA" id="ARBA00022833"/>
    </source>
</evidence>
<feature type="signal peptide" evidence="7">
    <location>
        <begin position="1"/>
        <end position="25"/>
    </location>
</feature>
<gene>
    <name evidence="8" type="ORF">Tci_927377</name>
</gene>